<organism evidence="1 2">
    <name type="scientific">Scophthalmus maximus</name>
    <name type="common">Turbot</name>
    <name type="synonym">Psetta maxima</name>
    <dbReference type="NCBI Taxonomy" id="52904"/>
    <lineage>
        <taxon>Eukaryota</taxon>
        <taxon>Metazoa</taxon>
        <taxon>Chordata</taxon>
        <taxon>Craniata</taxon>
        <taxon>Vertebrata</taxon>
        <taxon>Euteleostomi</taxon>
        <taxon>Actinopterygii</taxon>
        <taxon>Neopterygii</taxon>
        <taxon>Teleostei</taxon>
        <taxon>Neoteleostei</taxon>
        <taxon>Acanthomorphata</taxon>
        <taxon>Carangaria</taxon>
        <taxon>Pleuronectiformes</taxon>
        <taxon>Pleuronectoidei</taxon>
        <taxon>Scophthalmidae</taxon>
        <taxon>Scophthalmus</taxon>
    </lineage>
</organism>
<name>A0A6A4RSE9_SCOMX</name>
<dbReference type="Proteomes" id="UP000438429">
    <property type="component" value="Unassembled WGS sequence"/>
</dbReference>
<accession>A0A6A4RSE9</accession>
<gene>
    <name evidence="1" type="ORF">F2P81_024949</name>
</gene>
<sequence>MRSKDLPGSASRIRGLCSSAPAEQCHLQERRWRKVALRVLHGYGTSSFQGLRICSAVFFCSFKTSRAGAQLFFFGRFDCDRSRNPVHAVPRAGGLALQGLKRAPRPPAAIFLGN</sequence>
<dbReference type="EMBL" id="VEVO01000023">
    <property type="protein sequence ID" value="KAF0022968.1"/>
    <property type="molecule type" value="Genomic_DNA"/>
</dbReference>
<proteinExistence type="predicted"/>
<evidence type="ECO:0000313" key="1">
    <source>
        <dbReference type="EMBL" id="KAF0022968.1"/>
    </source>
</evidence>
<reference evidence="1 2" key="1">
    <citation type="submission" date="2019-06" db="EMBL/GenBank/DDBJ databases">
        <title>Draft genomes of female and male turbot (Scophthalmus maximus).</title>
        <authorList>
            <person name="Xu H."/>
            <person name="Xu X.-W."/>
            <person name="Shao C."/>
            <person name="Chen S."/>
        </authorList>
    </citation>
    <scope>NUCLEOTIDE SEQUENCE [LARGE SCALE GENOMIC DNA]</scope>
    <source>
        <strain evidence="1">Ysfricsl-2016a</strain>
        <tissue evidence="1">Blood</tissue>
    </source>
</reference>
<protein>
    <submittedName>
        <fullName evidence="1">Uncharacterized protein</fullName>
    </submittedName>
</protein>
<comment type="caution">
    <text evidence="1">The sequence shown here is derived from an EMBL/GenBank/DDBJ whole genome shotgun (WGS) entry which is preliminary data.</text>
</comment>
<evidence type="ECO:0000313" key="2">
    <source>
        <dbReference type="Proteomes" id="UP000438429"/>
    </source>
</evidence>
<dbReference type="AlphaFoldDB" id="A0A6A4RSE9"/>